<dbReference type="OrthoDB" id="1726013at2"/>
<dbReference type="AlphaFoldDB" id="A0A160F0X9"/>
<evidence type="ECO:0000313" key="3">
    <source>
        <dbReference type="Proteomes" id="UP000076865"/>
    </source>
</evidence>
<feature type="transmembrane region" description="Helical" evidence="1">
    <location>
        <begin position="74"/>
        <end position="92"/>
    </location>
</feature>
<feature type="transmembrane region" description="Helical" evidence="1">
    <location>
        <begin position="12"/>
        <end position="36"/>
    </location>
</feature>
<proteinExistence type="predicted"/>
<organism evidence="2 3">
    <name type="scientific">Anoxybacteroides amylolyticum</name>
    <dbReference type="NCBI Taxonomy" id="294699"/>
    <lineage>
        <taxon>Bacteria</taxon>
        <taxon>Bacillati</taxon>
        <taxon>Bacillota</taxon>
        <taxon>Bacilli</taxon>
        <taxon>Bacillales</taxon>
        <taxon>Anoxybacillaceae</taxon>
        <taxon>Anoxybacteroides</taxon>
    </lineage>
</organism>
<dbReference type="PATRIC" id="fig|294699.3.peg.2677"/>
<keyword evidence="1" id="KW-1133">Transmembrane helix</keyword>
<dbReference type="EMBL" id="CP015438">
    <property type="protein sequence ID" value="ANB59736.1"/>
    <property type="molecule type" value="Genomic_DNA"/>
</dbReference>
<dbReference type="InterPro" id="IPR020390">
    <property type="entry name" value="Uncharacterised_YqhV"/>
</dbReference>
<dbReference type="RefSeq" id="WP_066326164.1">
    <property type="nucleotide sequence ID" value="NZ_CP015438.1"/>
</dbReference>
<protein>
    <recommendedName>
        <fullName evidence="4">DUF2619 domain-containing protein</fullName>
    </recommendedName>
</protein>
<feature type="transmembrane region" description="Helical" evidence="1">
    <location>
        <begin position="43"/>
        <end position="68"/>
    </location>
</feature>
<accession>A0A160F0X9</accession>
<keyword evidence="1" id="KW-0812">Transmembrane</keyword>
<reference evidence="2 3" key="1">
    <citation type="journal article" date="2006" name="Syst. Appl. Microbiol.">
        <title>Anoxybacillus amylolyticus sp. nov., a thermophilic amylase producing bacterium isolated from Mount Rittmann (Antarctica).</title>
        <authorList>
            <person name="Poli A."/>
            <person name="Esposito E."/>
            <person name="Lama L."/>
            <person name="Orlando P."/>
            <person name="Nicolaus G."/>
            <person name="de Appolonia F."/>
            <person name="Gambacorta A."/>
            <person name="Nicolaus B."/>
        </authorList>
    </citation>
    <scope>NUCLEOTIDE SEQUENCE [LARGE SCALE GENOMIC DNA]</scope>
    <source>
        <strain evidence="2 3">DSM 15939</strain>
    </source>
</reference>
<dbReference type="KEGG" id="aamy:GFC30_2598"/>
<keyword evidence="1" id="KW-0472">Membrane</keyword>
<evidence type="ECO:0000256" key="1">
    <source>
        <dbReference type="SAM" id="Phobius"/>
    </source>
</evidence>
<dbReference type="Proteomes" id="UP000076865">
    <property type="component" value="Chromosome"/>
</dbReference>
<sequence>MKRWLALFDATVLSMAGLRVLSAAIELTAAIAMLMLNDVKKAVAVNALLAVVGPIIFIATMTIGLLSLTDELSFAKLFWIGIGVAFILFGIYK</sequence>
<evidence type="ECO:0000313" key="2">
    <source>
        <dbReference type="EMBL" id="ANB59736.1"/>
    </source>
</evidence>
<dbReference type="Pfam" id="PF10942">
    <property type="entry name" value="DUF2619"/>
    <property type="match status" value="1"/>
</dbReference>
<evidence type="ECO:0008006" key="4">
    <source>
        <dbReference type="Google" id="ProtNLM"/>
    </source>
</evidence>
<keyword evidence="3" id="KW-1185">Reference proteome</keyword>
<gene>
    <name evidence="2" type="ORF">GFC30_2598</name>
</gene>
<name>A0A160F0X9_9BACL</name>